<evidence type="ECO:0000313" key="8">
    <source>
        <dbReference type="EMBL" id="PQL93058.1"/>
    </source>
</evidence>
<dbReference type="PANTHER" id="PTHR43673:SF2">
    <property type="entry name" value="NITROREDUCTASE"/>
    <property type="match status" value="1"/>
</dbReference>
<evidence type="ECO:0000256" key="5">
    <source>
        <dbReference type="ARBA" id="ARBA00022857"/>
    </source>
</evidence>
<dbReference type="Pfam" id="PF00881">
    <property type="entry name" value="Nitroreductase"/>
    <property type="match status" value="1"/>
</dbReference>
<evidence type="ECO:0000256" key="1">
    <source>
        <dbReference type="ARBA" id="ARBA00001917"/>
    </source>
</evidence>
<dbReference type="OrthoDB" id="9809288at2"/>
<dbReference type="InterPro" id="IPR033878">
    <property type="entry name" value="NfsB-like"/>
</dbReference>
<name>A0A2S8ADW6_9FLAO</name>
<keyword evidence="3" id="KW-0285">Flavoprotein</keyword>
<organism evidence="8 9">
    <name type="scientific">Apibacter adventoris</name>
    <dbReference type="NCBI Taxonomy" id="1679466"/>
    <lineage>
        <taxon>Bacteria</taxon>
        <taxon>Pseudomonadati</taxon>
        <taxon>Bacteroidota</taxon>
        <taxon>Flavobacteriia</taxon>
        <taxon>Flavobacteriales</taxon>
        <taxon>Weeksellaceae</taxon>
        <taxon>Apibacter</taxon>
    </lineage>
</organism>
<dbReference type="AlphaFoldDB" id="A0A2S8ADW6"/>
<feature type="domain" description="Nitroreductase" evidence="7">
    <location>
        <begin position="8"/>
        <end position="185"/>
    </location>
</feature>
<dbReference type="InterPro" id="IPR000415">
    <property type="entry name" value="Nitroreductase-like"/>
</dbReference>
<protein>
    <submittedName>
        <fullName evidence="8">NAD(P)H-dependent oxidoreductase</fullName>
    </submittedName>
</protein>
<proteinExistence type="inferred from homology"/>
<dbReference type="RefSeq" id="WP_105246569.1">
    <property type="nucleotide sequence ID" value="NZ_PSZM01000036.1"/>
</dbReference>
<gene>
    <name evidence="8" type="ORF">C4S77_05180</name>
</gene>
<dbReference type="SUPFAM" id="SSF55469">
    <property type="entry name" value="FMN-dependent nitroreductase-like"/>
    <property type="match status" value="1"/>
</dbReference>
<evidence type="ECO:0000256" key="6">
    <source>
        <dbReference type="ARBA" id="ARBA00023002"/>
    </source>
</evidence>
<keyword evidence="5" id="KW-0521">NADP</keyword>
<comment type="similarity">
    <text evidence="2">Belongs to the nitroreductase family.</text>
</comment>
<evidence type="ECO:0000256" key="4">
    <source>
        <dbReference type="ARBA" id="ARBA00022643"/>
    </source>
</evidence>
<dbReference type="GO" id="GO:0016491">
    <property type="term" value="F:oxidoreductase activity"/>
    <property type="evidence" value="ECO:0007669"/>
    <property type="project" value="UniProtKB-KW"/>
</dbReference>
<keyword evidence="6" id="KW-0560">Oxidoreductase</keyword>
<keyword evidence="9" id="KW-1185">Reference proteome</keyword>
<comment type="cofactor">
    <cofactor evidence="1">
        <name>FMN</name>
        <dbReference type="ChEBI" id="CHEBI:58210"/>
    </cofactor>
</comment>
<sequence length="211" mass="24545">MGLLEESKWRYATKKFDPSKKLDQDQVDKIVEAAYLAPTSSGLQPFKILIITNTELKEKIYPIAKNQQQVIDCSHLLVFAGWDNYTEERIDYIYHLITSERDQGKDQYKPYTDYIKSIYLSRPEHLNFEHIARQVYIAFAYSIAMAAELKVDATPMEGFNNEALDNLLNLHEQGLKSVVVLPLGYRDAENDWLVNLKKVRHPKNEFVMEIN</sequence>
<accession>A0A2S8ADW6</accession>
<evidence type="ECO:0000256" key="3">
    <source>
        <dbReference type="ARBA" id="ARBA00022630"/>
    </source>
</evidence>
<comment type="caution">
    <text evidence="8">The sequence shown here is derived from an EMBL/GenBank/DDBJ whole genome shotgun (WGS) entry which is preliminary data.</text>
</comment>
<evidence type="ECO:0000256" key="2">
    <source>
        <dbReference type="ARBA" id="ARBA00007118"/>
    </source>
</evidence>
<dbReference type="CDD" id="cd02149">
    <property type="entry name" value="NfsB-like"/>
    <property type="match status" value="1"/>
</dbReference>
<reference evidence="8 9" key="1">
    <citation type="submission" date="2018-02" db="EMBL/GenBank/DDBJ databases">
        <title>Genome sequences of Apibacter spp., gut symbionts of Asian honey bees.</title>
        <authorList>
            <person name="Kwong W.K."/>
            <person name="Steele M.I."/>
            <person name="Moran N.A."/>
        </authorList>
    </citation>
    <scope>NUCLEOTIDE SEQUENCE [LARGE SCALE GENOMIC DNA]</scope>
    <source>
        <strain evidence="9">wkB301</strain>
    </source>
</reference>
<dbReference type="Gene3D" id="3.40.109.10">
    <property type="entry name" value="NADH Oxidase"/>
    <property type="match status" value="1"/>
</dbReference>
<dbReference type="PANTHER" id="PTHR43673">
    <property type="entry name" value="NAD(P)H NITROREDUCTASE YDGI-RELATED"/>
    <property type="match status" value="1"/>
</dbReference>
<evidence type="ECO:0000259" key="7">
    <source>
        <dbReference type="Pfam" id="PF00881"/>
    </source>
</evidence>
<dbReference type="EMBL" id="PSZM01000036">
    <property type="protein sequence ID" value="PQL93058.1"/>
    <property type="molecule type" value="Genomic_DNA"/>
</dbReference>
<dbReference type="Proteomes" id="UP000238042">
    <property type="component" value="Unassembled WGS sequence"/>
</dbReference>
<keyword evidence="4" id="KW-0288">FMN</keyword>
<evidence type="ECO:0000313" key="9">
    <source>
        <dbReference type="Proteomes" id="UP000238042"/>
    </source>
</evidence>
<dbReference type="InterPro" id="IPR029479">
    <property type="entry name" value="Nitroreductase"/>
</dbReference>